<dbReference type="GO" id="GO:0022857">
    <property type="term" value="F:transmembrane transporter activity"/>
    <property type="evidence" value="ECO:0007669"/>
    <property type="project" value="InterPro"/>
</dbReference>
<comment type="similarity">
    <text evidence="2">Belongs to the major facilitator superfamily. TCR/Tet family.</text>
</comment>
<dbReference type="CDD" id="cd17502">
    <property type="entry name" value="MFS_Azr1_MDR_like"/>
    <property type="match status" value="1"/>
</dbReference>
<dbReference type="FunFam" id="1.20.1250.20:FF:000489">
    <property type="entry name" value="MFS general substrate transporter"/>
    <property type="match status" value="1"/>
</dbReference>
<evidence type="ECO:0000256" key="6">
    <source>
        <dbReference type="ARBA" id="ARBA00022989"/>
    </source>
</evidence>
<feature type="transmembrane region" description="Helical" evidence="10">
    <location>
        <begin position="350"/>
        <end position="369"/>
    </location>
</feature>
<dbReference type="InterPro" id="IPR011701">
    <property type="entry name" value="MFS"/>
</dbReference>
<dbReference type="InterPro" id="IPR036259">
    <property type="entry name" value="MFS_trans_sf"/>
</dbReference>
<evidence type="ECO:0000256" key="3">
    <source>
        <dbReference type="ARBA" id="ARBA00022448"/>
    </source>
</evidence>
<feature type="transmembrane region" description="Helical" evidence="10">
    <location>
        <begin position="53"/>
        <end position="70"/>
    </location>
</feature>
<evidence type="ECO:0000313" key="13">
    <source>
        <dbReference type="Proteomes" id="UP001383192"/>
    </source>
</evidence>
<dbReference type="PROSITE" id="PS50850">
    <property type="entry name" value="MFS"/>
    <property type="match status" value="1"/>
</dbReference>
<feature type="transmembrane region" description="Helical" evidence="10">
    <location>
        <begin position="200"/>
        <end position="220"/>
    </location>
</feature>
<dbReference type="Gene3D" id="1.20.1720.10">
    <property type="entry name" value="Multidrug resistance protein D"/>
    <property type="match status" value="1"/>
</dbReference>
<dbReference type="FunFam" id="1.20.1250.20:FF:000196">
    <property type="entry name" value="MFS toxin efflux pump (AflT)"/>
    <property type="match status" value="1"/>
</dbReference>
<evidence type="ECO:0000313" key="12">
    <source>
        <dbReference type="EMBL" id="KAK7049725.1"/>
    </source>
</evidence>
<feature type="transmembrane region" description="Helical" evidence="10">
    <location>
        <begin position="439"/>
        <end position="460"/>
    </location>
</feature>
<evidence type="ECO:0000256" key="1">
    <source>
        <dbReference type="ARBA" id="ARBA00004651"/>
    </source>
</evidence>
<dbReference type="EMBL" id="JAYKXP010000016">
    <property type="protein sequence ID" value="KAK7049725.1"/>
    <property type="molecule type" value="Genomic_DNA"/>
</dbReference>
<dbReference type="InterPro" id="IPR020846">
    <property type="entry name" value="MFS_dom"/>
</dbReference>
<dbReference type="PANTHER" id="PTHR23501:SF199">
    <property type="entry name" value="MFS EFFLUX TRANSPORTER INPD-RELATED"/>
    <property type="match status" value="1"/>
</dbReference>
<keyword evidence="6 10" id="KW-1133">Transmembrane helix</keyword>
<feature type="compositionally biased region" description="Basic and acidic residues" evidence="9">
    <location>
        <begin position="25"/>
        <end position="40"/>
    </location>
</feature>
<keyword evidence="13" id="KW-1185">Reference proteome</keyword>
<feature type="transmembrane region" description="Helical" evidence="10">
    <location>
        <begin position="112"/>
        <end position="131"/>
    </location>
</feature>
<evidence type="ECO:0000256" key="5">
    <source>
        <dbReference type="ARBA" id="ARBA00022692"/>
    </source>
</evidence>
<comment type="subcellular location">
    <subcellularLocation>
        <location evidence="1">Cell membrane</location>
        <topology evidence="1">Multi-pass membrane protein</topology>
    </subcellularLocation>
</comment>
<dbReference type="SUPFAM" id="SSF103473">
    <property type="entry name" value="MFS general substrate transporter"/>
    <property type="match status" value="1"/>
</dbReference>
<reference evidence="12 13" key="1">
    <citation type="submission" date="2024-01" db="EMBL/GenBank/DDBJ databases">
        <title>A draft genome for a cacao thread blight-causing isolate of Paramarasmius palmivorus.</title>
        <authorList>
            <person name="Baruah I.K."/>
            <person name="Bukari Y."/>
            <person name="Amoako-Attah I."/>
            <person name="Meinhardt L.W."/>
            <person name="Bailey B.A."/>
            <person name="Cohen S.P."/>
        </authorList>
    </citation>
    <scope>NUCLEOTIDE SEQUENCE [LARGE SCALE GENOMIC DNA]</scope>
    <source>
        <strain evidence="12 13">GH-12</strain>
    </source>
</reference>
<dbReference type="Proteomes" id="UP001383192">
    <property type="component" value="Unassembled WGS sequence"/>
</dbReference>
<evidence type="ECO:0000259" key="11">
    <source>
        <dbReference type="PROSITE" id="PS50850"/>
    </source>
</evidence>
<accession>A0AAW0DEH8</accession>
<name>A0AAW0DEH8_9AGAR</name>
<comment type="caution">
    <text evidence="12">The sequence shown here is derived from an EMBL/GenBank/DDBJ whole genome shotgun (WGS) entry which is preliminary data.</text>
</comment>
<feature type="transmembrane region" description="Helical" evidence="10">
    <location>
        <begin position="241"/>
        <end position="260"/>
    </location>
</feature>
<dbReference type="FunFam" id="1.20.1720.10:FF:000012">
    <property type="entry name" value="MFS toxin efflux pump (AflT)"/>
    <property type="match status" value="1"/>
</dbReference>
<feature type="transmembrane region" description="Helical" evidence="10">
    <location>
        <begin position="137"/>
        <end position="157"/>
    </location>
</feature>
<sequence length="547" mass="58730">MSHTKEHIKRHKDSTDDTSPTVSVHRADLEDVPSKEKTPGEEVVEEYPQGLKLALIVVALCLSVFLMALPKITDHFQSLDDVGWYGSAYLLTTAAFQLLFGKFYTFFSIKWTYLVAIGIFEIGSLVCGVAPTSDALIIGRAVAGIGSAGVFSGALIIIAHSVPLSRRPLFSGVIGAMYGVASVAGPLLGGVFTDKVTWRWCFYINLPIGGITMAVIALFFKSPKRSKAITDWRDGLRKFDSWGTLVFLPAIICLLLALQWGGTKYPWHSGRVIALFVVSGVLILIFIGIQIWKQDDATVPPRILLQRSIAASALFAFSLGASFFILVYFIPIWFQAIKGTSAVRSGIDNLPMILSVVVASLVSGAIISATGYYAPWMILCTILASVGAGLISTFEPGTSTARWIGYQIVFGFGIGSGMQQPLMAAQTVLPLADVPSGTAIIVFMQTVGGAIFISIGQNVFSNKLATGIAKNVPDVNPALVLAAGATSLKNVVPEQFLQRVIQVYNDALVDAYYVSVATACLTLFGSLAIEWKNMKKSENGPPTMHAA</sequence>
<feature type="transmembrane region" description="Helical" evidence="10">
    <location>
        <begin position="511"/>
        <end position="529"/>
    </location>
</feature>
<dbReference type="GO" id="GO:0005886">
    <property type="term" value="C:plasma membrane"/>
    <property type="evidence" value="ECO:0007669"/>
    <property type="project" value="UniProtKB-SubCell"/>
</dbReference>
<evidence type="ECO:0000256" key="10">
    <source>
        <dbReference type="SAM" id="Phobius"/>
    </source>
</evidence>
<evidence type="ECO:0000256" key="9">
    <source>
        <dbReference type="SAM" id="MobiDB-lite"/>
    </source>
</evidence>
<proteinExistence type="inferred from homology"/>
<dbReference type="Pfam" id="PF07690">
    <property type="entry name" value="MFS_1"/>
    <property type="match status" value="1"/>
</dbReference>
<dbReference type="Gene3D" id="1.20.1250.20">
    <property type="entry name" value="MFS general substrate transporter like domains"/>
    <property type="match status" value="1"/>
</dbReference>
<feature type="compositionally biased region" description="Basic residues" evidence="9">
    <location>
        <begin position="1"/>
        <end position="12"/>
    </location>
</feature>
<keyword evidence="7 10" id="KW-0472">Membrane</keyword>
<feature type="transmembrane region" description="Helical" evidence="10">
    <location>
        <begin position="272"/>
        <end position="292"/>
    </location>
</feature>
<feature type="region of interest" description="Disordered" evidence="9">
    <location>
        <begin position="1"/>
        <end position="41"/>
    </location>
</feature>
<feature type="domain" description="Major facilitator superfamily (MFS) profile" evidence="11">
    <location>
        <begin position="47"/>
        <end position="501"/>
    </location>
</feature>
<gene>
    <name evidence="12" type="ORF">VNI00_005756</name>
</gene>
<dbReference type="PANTHER" id="PTHR23501">
    <property type="entry name" value="MAJOR FACILITATOR SUPERFAMILY"/>
    <property type="match status" value="1"/>
</dbReference>
<keyword evidence="4" id="KW-1003">Cell membrane</keyword>
<feature type="transmembrane region" description="Helical" evidence="10">
    <location>
        <begin position="82"/>
        <end position="100"/>
    </location>
</feature>
<organism evidence="12 13">
    <name type="scientific">Paramarasmius palmivorus</name>
    <dbReference type="NCBI Taxonomy" id="297713"/>
    <lineage>
        <taxon>Eukaryota</taxon>
        <taxon>Fungi</taxon>
        <taxon>Dikarya</taxon>
        <taxon>Basidiomycota</taxon>
        <taxon>Agaricomycotina</taxon>
        <taxon>Agaricomycetes</taxon>
        <taxon>Agaricomycetidae</taxon>
        <taxon>Agaricales</taxon>
        <taxon>Marasmiineae</taxon>
        <taxon>Marasmiaceae</taxon>
        <taxon>Paramarasmius</taxon>
    </lineage>
</organism>
<feature type="transmembrane region" description="Helical" evidence="10">
    <location>
        <begin position="304"/>
        <end position="330"/>
    </location>
</feature>
<keyword evidence="5 10" id="KW-0812">Transmembrane</keyword>
<keyword evidence="3" id="KW-0813">Transport</keyword>
<evidence type="ECO:0000256" key="8">
    <source>
        <dbReference type="ARBA" id="ARBA00023180"/>
    </source>
</evidence>
<evidence type="ECO:0000256" key="7">
    <source>
        <dbReference type="ARBA" id="ARBA00023136"/>
    </source>
</evidence>
<evidence type="ECO:0000256" key="4">
    <source>
        <dbReference type="ARBA" id="ARBA00022475"/>
    </source>
</evidence>
<feature type="transmembrane region" description="Helical" evidence="10">
    <location>
        <begin position="376"/>
        <end position="394"/>
    </location>
</feature>
<dbReference type="AlphaFoldDB" id="A0AAW0DEH8"/>
<keyword evidence="8" id="KW-0325">Glycoprotein</keyword>
<feature type="transmembrane region" description="Helical" evidence="10">
    <location>
        <begin position="169"/>
        <end position="188"/>
    </location>
</feature>
<protein>
    <recommendedName>
        <fullName evidence="11">Major facilitator superfamily (MFS) profile domain-containing protein</fullName>
    </recommendedName>
</protein>
<evidence type="ECO:0000256" key="2">
    <source>
        <dbReference type="ARBA" id="ARBA00007520"/>
    </source>
</evidence>